<evidence type="ECO:0000256" key="4">
    <source>
        <dbReference type="ARBA" id="ARBA00022989"/>
    </source>
</evidence>
<name>A0A419PYH2_CLOSI</name>
<evidence type="ECO:0000256" key="1">
    <source>
        <dbReference type="ARBA" id="ARBA00004141"/>
    </source>
</evidence>
<comment type="subcellular location">
    <subcellularLocation>
        <location evidence="1">Membrane</location>
        <topology evidence="1">Multi-pass membrane protein</topology>
    </subcellularLocation>
</comment>
<evidence type="ECO:0000313" key="12">
    <source>
        <dbReference type="EMBL" id="KAG5452997.1"/>
    </source>
</evidence>
<feature type="transmembrane region" description="Helical" evidence="10">
    <location>
        <begin position="227"/>
        <end position="243"/>
    </location>
</feature>
<reference evidence="12 13" key="1">
    <citation type="journal article" date="2018" name="Biotechnol. Adv.">
        <title>Improved genomic resources and new bioinformatic workflow for the carcinogenic parasite Clonorchis sinensis: Biotechnological implications.</title>
        <authorList>
            <person name="Wang D."/>
            <person name="Korhonen P.K."/>
            <person name="Gasser R.B."/>
            <person name="Young N.D."/>
        </authorList>
    </citation>
    <scope>NUCLEOTIDE SEQUENCE [LARGE SCALE GENOMIC DNA]</scope>
    <source>
        <strain evidence="12">Cs-k2</strain>
    </source>
</reference>
<dbReference type="AlphaFoldDB" id="A0A419PYH2"/>
<feature type="transmembrane region" description="Helical" evidence="10">
    <location>
        <begin position="606"/>
        <end position="631"/>
    </location>
</feature>
<evidence type="ECO:0000256" key="10">
    <source>
        <dbReference type="SAM" id="Phobius"/>
    </source>
</evidence>
<evidence type="ECO:0000256" key="9">
    <source>
        <dbReference type="SAM" id="MobiDB-lite"/>
    </source>
</evidence>
<dbReference type="EMBL" id="NIRI02000013">
    <property type="protein sequence ID" value="KAG5452997.1"/>
    <property type="molecule type" value="Genomic_DNA"/>
</dbReference>
<dbReference type="InterPro" id="IPR003280">
    <property type="entry name" value="2pore_dom_K_chnl"/>
</dbReference>
<dbReference type="STRING" id="79923.A0A419PYH2"/>
<keyword evidence="3 8" id="KW-0812">Transmembrane</keyword>
<dbReference type="Pfam" id="PF07885">
    <property type="entry name" value="Ion_trans_2"/>
    <property type="match status" value="2"/>
</dbReference>
<accession>A0A419PYH2</accession>
<dbReference type="InterPro" id="IPR013099">
    <property type="entry name" value="K_chnl_dom"/>
</dbReference>
<comment type="similarity">
    <text evidence="8">Belongs to the two pore domain potassium channel (TC 1.A.1.8) family.</text>
</comment>
<dbReference type="OrthoDB" id="6277993at2759"/>
<feature type="domain" description="Potassium channel" evidence="11">
    <location>
        <begin position="618"/>
        <end position="702"/>
    </location>
</feature>
<dbReference type="Gene3D" id="1.10.287.70">
    <property type="match status" value="2"/>
</dbReference>
<evidence type="ECO:0000256" key="3">
    <source>
        <dbReference type="ARBA" id="ARBA00022692"/>
    </source>
</evidence>
<keyword evidence="13" id="KW-1185">Reference proteome</keyword>
<dbReference type="SUPFAM" id="SSF81324">
    <property type="entry name" value="Voltage-gated potassium channels"/>
    <property type="match status" value="2"/>
</dbReference>
<feature type="compositionally biased region" description="Basic and acidic residues" evidence="9">
    <location>
        <begin position="350"/>
        <end position="361"/>
    </location>
</feature>
<dbReference type="PANTHER" id="PTHR11003:SF291">
    <property type="entry name" value="IP11374P"/>
    <property type="match status" value="1"/>
</dbReference>
<evidence type="ECO:0000313" key="13">
    <source>
        <dbReference type="Proteomes" id="UP000286415"/>
    </source>
</evidence>
<keyword evidence="7 8" id="KW-0407">Ion channel</keyword>
<comment type="caution">
    <text evidence="12">The sequence shown here is derived from an EMBL/GenBank/DDBJ whole genome shotgun (WGS) entry which is preliminary data.</text>
</comment>
<feature type="region of interest" description="Disordered" evidence="9">
    <location>
        <begin position="350"/>
        <end position="389"/>
    </location>
</feature>
<evidence type="ECO:0000256" key="2">
    <source>
        <dbReference type="ARBA" id="ARBA00022448"/>
    </source>
</evidence>
<keyword evidence="4 10" id="KW-1133">Transmembrane helix</keyword>
<evidence type="ECO:0000256" key="8">
    <source>
        <dbReference type="RuleBase" id="RU003857"/>
    </source>
</evidence>
<feature type="transmembrane region" description="Helical" evidence="10">
    <location>
        <begin position="255"/>
        <end position="280"/>
    </location>
</feature>
<evidence type="ECO:0000256" key="6">
    <source>
        <dbReference type="ARBA" id="ARBA00023136"/>
    </source>
</evidence>
<proteinExistence type="inferred from homology"/>
<evidence type="ECO:0000259" key="11">
    <source>
        <dbReference type="Pfam" id="PF07885"/>
    </source>
</evidence>
<gene>
    <name evidence="12" type="ORF">CSKR_109417</name>
</gene>
<dbReference type="Proteomes" id="UP000286415">
    <property type="component" value="Unassembled WGS sequence"/>
</dbReference>
<evidence type="ECO:0000256" key="5">
    <source>
        <dbReference type="ARBA" id="ARBA00023065"/>
    </source>
</evidence>
<keyword evidence="2 8" id="KW-0813">Transport</keyword>
<keyword evidence="6 10" id="KW-0472">Membrane</keyword>
<protein>
    <submittedName>
        <fullName evidence="12">Potassium channel sub K member 10</fullName>
    </submittedName>
</protein>
<sequence>MIPCHSKLTGEAAMNTRFEYELFSNFSETCSTSLSVPPSPNVPDLCCCEHVGDSAPSTATSTTILDNNNNALFRATHSHRYLDRGSATRRSAMFCCGSLPIILFFVVYFILVCLGGYCFYLLEVPTERSERLRLHAAQVAFLKTHRCVTSKDLFEFLQHVLRATRMNIIATEIRNMSLYDGLDIPSDWSENFDSPSLTELLKRIGKIAGHDLKAEEEVTGNWNIDRAIFFGMTIVTTIGYGKVSPVTLWGKVFCIIFACFGIPATLVFSSVLINICMGPIRKNRDQLVRRFCRGPGIWQKNSDTRTYSHTLSMDHSAEPNLPMDPPGVPIILPPCELNTYRTTHHAVHFEHHPPNRAEVNERPPTGPRNSGSMKYRPNDHPDATTEPPWNGTERANAMVPPVSIGLSENLQTVMTEGKVYESRIRRALPINDRLLRRSYSCPNMLELGAHHRTEPSDLNYLMVPMISAKSSASLPELNRNQPQANQAHGIPNNGSSNISNVYPLPGTIETTFGHLSKPSQPRVSLRTRTLSVNHGQTTTDPQHSEVDQSDHLQHSIITSRASFARISCLAMMHFLLSKFDRALVTGVPLSTFRLERKKRCLFRARLLHCALVTFVNLLITILLPAVAFYFIEDGWSFMDAVYFCVISMTTVGLGDLVPSGYDTMLVDPSPMLTAWRWFYSAATTVYLLIGTTLILLNFRVFEEIFIPELDLPHSCLAHRLNSHKRSLGSIGSDLSFEQYPQTEHSTGERTDRVKLR</sequence>
<dbReference type="GO" id="GO:0030322">
    <property type="term" value="P:stabilization of membrane potential"/>
    <property type="evidence" value="ECO:0007669"/>
    <property type="project" value="TreeGrafter"/>
</dbReference>
<dbReference type="GO" id="GO:0022841">
    <property type="term" value="F:potassium ion leak channel activity"/>
    <property type="evidence" value="ECO:0007669"/>
    <property type="project" value="TreeGrafter"/>
</dbReference>
<dbReference type="InParanoid" id="A0A419PYH2"/>
<dbReference type="PANTHER" id="PTHR11003">
    <property type="entry name" value="POTASSIUM CHANNEL, SUBFAMILY K"/>
    <property type="match status" value="1"/>
</dbReference>
<keyword evidence="5 8" id="KW-0406">Ion transport</keyword>
<dbReference type="GO" id="GO:0005886">
    <property type="term" value="C:plasma membrane"/>
    <property type="evidence" value="ECO:0007669"/>
    <property type="project" value="TreeGrafter"/>
</dbReference>
<organism evidence="12 13">
    <name type="scientific">Clonorchis sinensis</name>
    <name type="common">Chinese liver fluke</name>
    <dbReference type="NCBI Taxonomy" id="79923"/>
    <lineage>
        <taxon>Eukaryota</taxon>
        <taxon>Metazoa</taxon>
        <taxon>Spiralia</taxon>
        <taxon>Lophotrochozoa</taxon>
        <taxon>Platyhelminthes</taxon>
        <taxon>Trematoda</taxon>
        <taxon>Digenea</taxon>
        <taxon>Opisthorchiida</taxon>
        <taxon>Opisthorchiata</taxon>
        <taxon>Opisthorchiidae</taxon>
        <taxon>Clonorchis</taxon>
    </lineage>
</organism>
<feature type="transmembrane region" description="Helical" evidence="10">
    <location>
        <begin position="99"/>
        <end position="122"/>
    </location>
</feature>
<evidence type="ECO:0000256" key="7">
    <source>
        <dbReference type="ARBA" id="ARBA00023303"/>
    </source>
</evidence>
<feature type="domain" description="Potassium channel" evidence="11">
    <location>
        <begin position="216"/>
        <end position="275"/>
    </location>
</feature>
<feature type="transmembrane region" description="Helical" evidence="10">
    <location>
        <begin position="677"/>
        <end position="698"/>
    </location>
</feature>
<reference evidence="12 13" key="2">
    <citation type="journal article" date="2021" name="Genomics">
        <title>High-quality reference genome for Clonorchis sinensis.</title>
        <authorList>
            <person name="Young N.D."/>
            <person name="Stroehlein A.J."/>
            <person name="Kinkar L."/>
            <person name="Wang T."/>
            <person name="Sohn W.M."/>
            <person name="Chang B.C.H."/>
            <person name="Kaur P."/>
            <person name="Weisz D."/>
            <person name="Dudchenko O."/>
            <person name="Aiden E.L."/>
            <person name="Korhonen P.K."/>
            <person name="Gasser R.B."/>
        </authorList>
    </citation>
    <scope>NUCLEOTIDE SEQUENCE [LARGE SCALE GENOMIC DNA]</scope>
    <source>
        <strain evidence="12">Cs-k2</strain>
    </source>
</reference>
<dbReference type="GO" id="GO:0015271">
    <property type="term" value="F:outward rectifier potassium channel activity"/>
    <property type="evidence" value="ECO:0007669"/>
    <property type="project" value="TreeGrafter"/>
</dbReference>
<dbReference type="PRINTS" id="PR01333">
    <property type="entry name" value="2POREKCHANEL"/>
</dbReference>